<evidence type="ECO:0000313" key="3">
    <source>
        <dbReference type="EMBL" id="TCP62688.1"/>
    </source>
</evidence>
<dbReference type="Proteomes" id="UP000294813">
    <property type="component" value="Unassembled WGS sequence"/>
</dbReference>
<feature type="domain" description="RCK N-terminal" evidence="1">
    <location>
        <begin position="3"/>
        <end position="119"/>
    </location>
</feature>
<evidence type="ECO:0000259" key="2">
    <source>
        <dbReference type="PROSITE" id="PS51202"/>
    </source>
</evidence>
<dbReference type="GO" id="GO:0008324">
    <property type="term" value="F:monoatomic cation transmembrane transporter activity"/>
    <property type="evidence" value="ECO:0007669"/>
    <property type="project" value="InterPro"/>
</dbReference>
<dbReference type="SUPFAM" id="SSF116726">
    <property type="entry name" value="TrkA C-terminal domain-like"/>
    <property type="match status" value="1"/>
</dbReference>
<dbReference type="InterPro" id="IPR050721">
    <property type="entry name" value="Trk_Ktr_HKT_K-transport"/>
</dbReference>
<dbReference type="PROSITE" id="PS51201">
    <property type="entry name" value="RCK_N"/>
    <property type="match status" value="1"/>
</dbReference>
<comment type="caution">
    <text evidence="3">The sequence shown here is derived from an EMBL/GenBank/DDBJ whole genome shotgun (WGS) entry which is preliminary data.</text>
</comment>
<feature type="domain" description="RCK C-terminal" evidence="2">
    <location>
        <begin position="135"/>
        <end position="215"/>
    </location>
</feature>
<proteinExistence type="predicted"/>
<dbReference type="Gene3D" id="3.40.50.720">
    <property type="entry name" value="NAD(P)-binding Rossmann-like Domain"/>
    <property type="match status" value="1"/>
</dbReference>
<dbReference type="PROSITE" id="PS51202">
    <property type="entry name" value="RCK_C"/>
    <property type="match status" value="1"/>
</dbReference>
<dbReference type="PANTHER" id="PTHR43833:SF7">
    <property type="entry name" value="KTR SYSTEM POTASSIUM UPTAKE PROTEIN C"/>
    <property type="match status" value="1"/>
</dbReference>
<evidence type="ECO:0000259" key="1">
    <source>
        <dbReference type="PROSITE" id="PS51201"/>
    </source>
</evidence>
<dbReference type="InterPro" id="IPR036721">
    <property type="entry name" value="RCK_C_sf"/>
</dbReference>
<dbReference type="AlphaFoldDB" id="A0A4R2RIY0"/>
<dbReference type="PANTHER" id="PTHR43833">
    <property type="entry name" value="POTASSIUM CHANNEL PROTEIN 2-RELATED-RELATED"/>
    <property type="match status" value="1"/>
</dbReference>
<reference evidence="3 4" key="1">
    <citation type="submission" date="2019-03" db="EMBL/GenBank/DDBJ databases">
        <title>Genomic Encyclopedia of Type Strains, Phase IV (KMG-IV): sequencing the most valuable type-strain genomes for metagenomic binning, comparative biology and taxonomic classification.</title>
        <authorList>
            <person name="Goeker M."/>
        </authorList>
    </citation>
    <scope>NUCLEOTIDE SEQUENCE [LARGE SCALE GENOMIC DNA]</scope>
    <source>
        <strain evidence="3 4">DSM 11170</strain>
    </source>
</reference>
<dbReference type="SUPFAM" id="SSF51735">
    <property type="entry name" value="NAD(P)-binding Rossmann-fold domains"/>
    <property type="match status" value="1"/>
</dbReference>
<keyword evidence="4" id="KW-1185">Reference proteome</keyword>
<sequence length="215" mass="23302">MKQKEFVVIGLGRFGSSVALNLAAMGHEVLGIDKDPELVQAVADKITHAVIADCRDEKQMNALGVRNFETAVVGIGDDIQANILISLMLKDMGIPFVAAKAQTALHGRVLEKIGVDQIVYPEKDMGARLAQSLSSNVLDFIELVPGYSIVEIVAPSKFRRKSLKTLDLRARYKATVLTIKRGAEIIPAPGGDEIIQEGDVLVILAENDDLSKLQE</sequence>
<protein>
    <submittedName>
        <fullName evidence="3">Trk system potassium uptake protein TrkA</fullName>
    </submittedName>
</protein>
<dbReference type="RefSeq" id="WP_131919724.1">
    <property type="nucleotide sequence ID" value="NZ_JAOQNU010000018.1"/>
</dbReference>
<dbReference type="InterPro" id="IPR003148">
    <property type="entry name" value="RCK_N"/>
</dbReference>
<dbReference type="Gene3D" id="3.30.70.1450">
    <property type="entry name" value="Regulator of K+ conductance, C-terminal domain"/>
    <property type="match status" value="1"/>
</dbReference>
<dbReference type="InterPro" id="IPR036291">
    <property type="entry name" value="NAD(P)-bd_dom_sf"/>
</dbReference>
<dbReference type="InterPro" id="IPR006037">
    <property type="entry name" value="RCK_C"/>
</dbReference>
<dbReference type="OrthoDB" id="9776294at2"/>
<dbReference type="EMBL" id="SLXT01000019">
    <property type="protein sequence ID" value="TCP62688.1"/>
    <property type="molecule type" value="Genomic_DNA"/>
</dbReference>
<accession>A0A4R2RIY0</accession>
<dbReference type="Pfam" id="PF02080">
    <property type="entry name" value="TrkA_C"/>
    <property type="match status" value="1"/>
</dbReference>
<dbReference type="GO" id="GO:0006813">
    <property type="term" value="P:potassium ion transport"/>
    <property type="evidence" value="ECO:0007669"/>
    <property type="project" value="InterPro"/>
</dbReference>
<dbReference type="Pfam" id="PF02254">
    <property type="entry name" value="TrkA_N"/>
    <property type="match status" value="1"/>
</dbReference>
<evidence type="ECO:0000313" key="4">
    <source>
        <dbReference type="Proteomes" id="UP000294813"/>
    </source>
</evidence>
<gene>
    <name evidence="3" type="ORF">EDD73_11936</name>
</gene>
<name>A0A4R2RIY0_9FIRM</name>
<organism evidence="3 4">
    <name type="scientific">Heliophilum fasciatum</name>
    <dbReference type="NCBI Taxonomy" id="35700"/>
    <lineage>
        <taxon>Bacteria</taxon>
        <taxon>Bacillati</taxon>
        <taxon>Bacillota</taxon>
        <taxon>Clostridia</taxon>
        <taxon>Eubacteriales</taxon>
        <taxon>Heliobacteriaceae</taxon>
        <taxon>Heliophilum</taxon>
    </lineage>
</organism>